<evidence type="ECO:0000313" key="2">
    <source>
        <dbReference type="Proteomes" id="UP000518605"/>
    </source>
</evidence>
<evidence type="ECO:0008006" key="3">
    <source>
        <dbReference type="Google" id="ProtNLM"/>
    </source>
</evidence>
<dbReference type="Proteomes" id="UP000518605">
    <property type="component" value="Unassembled WGS sequence"/>
</dbReference>
<organism evidence="1 2">
    <name type="scientific">Paenibacillus endophyticus</name>
    <dbReference type="NCBI Taxonomy" id="1294268"/>
    <lineage>
        <taxon>Bacteria</taxon>
        <taxon>Bacillati</taxon>
        <taxon>Bacillota</taxon>
        <taxon>Bacilli</taxon>
        <taxon>Bacillales</taxon>
        <taxon>Paenibacillaceae</taxon>
        <taxon>Paenibacillus</taxon>
    </lineage>
</organism>
<name>A0A7W5CAJ4_9BACL</name>
<keyword evidence="2" id="KW-1185">Reference proteome</keyword>
<protein>
    <recommendedName>
        <fullName evidence="3">DUF4362 domain-containing protein</fullName>
    </recommendedName>
</protein>
<accession>A0A7W5CAJ4</accession>
<dbReference type="EMBL" id="JACHXW010000014">
    <property type="protein sequence ID" value="MBB3154145.1"/>
    <property type="molecule type" value="Genomic_DNA"/>
</dbReference>
<dbReference type="InterPro" id="IPR025372">
    <property type="entry name" value="DUF4362"/>
</dbReference>
<reference evidence="1 2" key="1">
    <citation type="submission" date="2020-08" db="EMBL/GenBank/DDBJ databases">
        <title>Genomic Encyclopedia of Type Strains, Phase III (KMG-III): the genomes of soil and plant-associated and newly described type strains.</title>
        <authorList>
            <person name="Whitman W."/>
        </authorList>
    </citation>
    <scope>NUCLEOTIDE SEQUENCE [LARGE SCALE GENOMIC DNA]</scope>
    <source>
        <strain evidence="1 2">CECT 8234</strain>
    </source>
</reference>
<comment type="caution">
    <text evidence="1">The sequence shown here is derived from an EMBL/GenBank/DDBJ whole genome shotgun (WGS) entry which is preliminary data.</text>
</comment>
<dbReference type="Pfam" id="PF14275">
    <property type="entry name" value="DUF4362"/>
    <property type="match status" value="1"/>
</dbReference>
<sequence length="133" mass="14713">MVVFILLLTLVGCGGQERGKNQQAAVNETEDVIDKHGDVRNGELLDDFVDGDRVQVRVVRYTTEGDPLFYALSKLEAGIEVRYDTSQDKFGSSTVKTYTCDSLQKKQANNGYAFEMIGCGGVGKRITLLEIRN</sequence>
<gene>
    <name evidence="1" type="ORF">FHS16_004221</name>
</gene>
<proteinExistence type="predicted"/>
<dbReference type="AlphaFoldDB" id="A0A7W5CAJ4"/>
<dbReference type="RefSeq" id="WP_183567053.1">
    <property type="nucleotide sequence ID" value="NZ_CBCSLB010000014.1"/>
</dbReference>
<evidence type="ECO:0000313" key="1">
    <source>
        <dbReference type="EMBL" id="MBB3154145.1"/>
    </source>
</evidence>